<evidence type="ECO:0000313" key="2">
    <source>
        <dbReference type="EMBL" id="XBO72092.1"/>
    </source>
</evidence>
<dbReference type="PRINTS" id="PR00080">
    <property type="entry name" value="SDRFAMILY"/>
</dbReference>
<dbReference type="InterPro" id="IPR036291">
    <property type="entry name" value="NAD(P)-bd_dom_sf"/>
</dbReference>
<protein>
    <submittedName>
        <fullName evidence="2">SDR family oxidoreductase</fullName>
    </submittedName>
</protein>
<name>A0AAU7KK91_9GAMM</name>
<reference evidence="2" key="1">
    <citation type="submission" date="2022-06" db="EMBL/GenBank/DDBJ databases">
        <title>A novel DMS-producing enzyme.</title>
        <authorList>
            <person name="Zhang Y."/>
        </authorList>
    </citation>
    <scope>NUCLEOTIDE SEQUENCE</scope>
    <source>
        <strain evidence="2">RT37</strain>
    </source>
</reference>
<proteinExistence type="inferred from homology"/>
<sequence length="255" mass="26397">MTMRPDFDLDGRVALVTGGSSGLGLAIGEALAASGARVVLAARRQDALDAGVERIRSMGGQAAALSADLADARGLEEVARRATEAFGDPQIMVNAAGVNLRQPAEEVDLASWELTLQLHLGTPFFLSRALVPGMRAAGYGRIINLASLQSSRAFPDSAPYGAGKGGIAQLTRAMAEAWSRHGINANALAPGFFPTELTSPVFDDAARSEALARQTAIGRNGRLEDIAGPAVFLASPASAYVTGQILHVDGGFTAK</sequence>
<dbReference type="RefSeq" id="WP_348827696.1">
    <property type="nucleotide sequence ID" value="NZ_CP098827.1"/>
</dbReference>
<dbReference type="EMBL" id="CP098827">
    <property type="protein sequence ID" value="XBO72092.1"/>
    <property type="molecule type" value="Genomic_DNA"/>
</dbReference>
<dbReference type="Gene3D" id="3.40.50.720">
    <property type="entry name" value="NAD(P)-binding Rossmann-like Domain"/>
    <property type="match status" value="1"/>
</dbReference>
<dbReference type="AlphaFoldDB" id="A0AAU7KK91"/>
<dbReference type="GO" id="GO:0030497">
    <property type="term" value="P:fatty acid elongation"/>
    <property type="evidence" value="ECO:0007669"/>
    <property type="project" value="TreeGrafter"/>
</dbReference>
<dbReference type="InterPro" id="IPR002347">
    <property type="entry name" value="SDR_fam"/>
</dbReference>
<dbReference type="PANTHER" id="PTHR42760:SF135">
    <property type="entry name" value="BLL7886 PROTEIN"/>
    <property type="match status" value="1"/>
</dbReference>
<gene>
    <name evidence="2" type="ORF">NFG58_05110</name>
</gene>
<organism evidence="2">
    <name type="scientific">Halomonas sp. RT37</name>
    <dbReference type="NCBI Taxonomy" id="2950872"/>
    <lineage>
        <taxon>Bacteria</taxon>
        <taxon>Pseudomonadati</taxon>
        <taxon>Pseudomonadota</taxon>
        <taxon>Gammaproteobacteria</taxon>
        <taxon>Oceanospirillales</taxon>
        <taxon>Halomonadaceae</taxon>
        <taxon>Halomonas</taxon>
    </lineage>
</organism>
<evidence type="ECO:0000256" key="1">
    <source>
        <dbReference type="ARBA" id="ARBA00006484"/>
    </source>
</evidence>
<dbReference type="Pfam" id="PF13561">
    <property type="entry name" value="adh_short_C2"/>
    <property type="match status" value="1"/>
</dbReference>
<dbReference type="SUPFAM" id="SSF51735">
    <property type="entry name" value="NAD(P)-binding Rossmann-fold domains"/>
    <property type="match status" value="1"/>
</dbReference>
<dbReference type="FunFam" id="3.40.50.720:FF:000084">
    <property type="entry name" value="Short-chain dehydrogenase reductase"/>
    <property type="match status" value="1"/>
</dbReference>
<dbReference type="GO" id="GO:0016616">
    <property type="term" value="F:oxidoreductase activity, acting on the CH-OH group of donors, NAD or NADP as acceptor"/>
    <property type="evidence" value="ECO:0007669"/>
    <property type="project" value="TreeGrafter"/>
</dbReference>
<accession>A0AAU7KK91</accession>
<dbReference type="InterPro" id="IPR020904">
    <property type="entry name" value="Sc_DH/Rdtase_CS"/>
</dbReference>
<dbReference type="PROSITE" id="PS00061">
    <property type="entry name" value="ADH_SHORT"/>
    <property type="match status" value="1"/>
</dbReference>
<dbReference type="PRINTS" id="PR00081">
    <property type="entry name" value="GDHRDH"/>
</dbReference>
<dbReference type="PANTHER" id="PTHR42760">
    <property type="entry name" value="SHORT-CHAIN DEHYDROGENASES/REDUCTASES FAMILY MEMBER"/>
    <property type="match status" value="1"/>
</dbReference>
<comment type="similarity">
    <text evidence="1">Belongs to the short-chain dehydrogenases/reductases (SDR) family.</text>
</comment>